<evidence type="ECO:0000256" key="3">
    <source>
        <dbReference type="PROSITE-ProRule" id="PRU00023"/>
    </source>
</evidence>
<protein>
    <submittedName>
        <fullName evidence="5">Uncharacterized protein</fullName>
    </submittedName>
</protein>
<evidence type="ECO:0000313" key="5">
    <source>
        <dbReference type="EMBL" id="KAL2064498.1"/>
    </source>
</evidence>
<accession>A0ABR4C3H1</accession>
<feature type="coiled-coil region" evidence="4">
    <location>
        <begin position="1604"/>
        <end position="1631"/>
    </location>
</feature>
<dbReference type="InterPro" id="IPR036770">
    <property type="entry name" value="Ankyrin_rpt-contain_sf"/>
</dbReference>
<keyword evidence="4" id="KW-0175">Coiled coil</keyword>
<feature type="repeat" description="ANK" evidence="3">
    <location>
        <begin position="1369"/>
        <end position="1401"/>
    </location>
</feature>
<dbReference type="PANTHER" id="PTHR24123:SF33">
    <property type="entry name" value="PROTEIN HOS4"/>
    <property type="match status" value="1"/>
</dbReference>
<evidence type="ECO:0000256" key="1">
    <source>
        <dbReference type="ARBA" id="ARBA00022737"/>
    </source>
</evidence>
<dbReference type="EMBL" id="JAZHXI010000014">
    <property type="protein sequence ID" value="KAL2064498.1"/>
    <property type="molecule type" value="Genomic_DNA"/>
</dbReference>
<dbReference type="InterPro" id="IPR002110">
    <property type="entry name" value="Ankyrin_rpt"/>
</dbReference>
<feature type="coiled-coil region" evidence="4">
    <location>
        <begin position="1764"/>
        <end position="1791"/>
    </location>
</feature>
<comment type="caution">
    <text evidence="5">The sequence shown here is derived from an EMBL/GenBank/DDBJ whole genome shotgun (WGS) entry which is preliminary data.</text>
</comment>
<dbReference type="Pfam" id="PF12796">
    <property type="entry name" value="Ank_2"/>
    <property type="match status" value="1"/>
</dbReference>
<keyword evidence="6" id="KW-1185">Reference proteome</keyword>
<dbReference type="PROSITE" id="PS50088">
    <property type="entry name" value="ANK_REPEAT"/>
    <property type="match status" value="1"/>
</dbReference>
<evidence type="ECO:0000313" key="6">
    <source>
        <dbReference type="Proteomes" id="UP001595075"/>
    </source>
</evidence>
<keyword evidence="1" id="KW-0677">Repeat</keyword>
<dbReference type="SUPFAM" id="SSF48403">
    <property type="entry name" value="Ankyrin repeat"/>
    <property type="match status" value="5"/>
</dbReference>
<name>A0ABR4C3H1_9HELO</name>
<dbReference type="InterPro" id="IPR051165">
    <property type="entry name" value="Multifunctional_ANK_Repeat"/>
</dbReference>
<evidence type="ECO:0000256" key="2">
    <source>
        <dbReference type="ARBA" id="ARBA00023043"/>
    </source>
</evidence>
<dbReference type="Proteomes" id="UP001595075">
    <property type="component" value="Unassembled WGS sequence"/>
</dbReference>
<gene>
    <name evidence="5" type="ORF">VTL71DRAFT_4992</name>
</gene>
<proteinExistence type="predicted"/>
<dbReference type="PANTHER" id="PTHR24123">
    <property type="entry name" value="ANKYRIN REPEAT-CONTAINING"/>
    <property type="match status" value="1"/>
</dbReference>
<dbReference type="Gene3D" id="1.25.40.20">
    <property type="entry name" value="Ankyrin repeat-containing domain"/>
    <property type="match status" value="5"/>
</dbReference>
<reference evidence="5 6" key="1">
    <citation type="journal article" date="2024" name="Commun. Biol.">
        <title>Comparative genomic analysis of thermophilic fungi reveals convergent evolutionary adaptations and gene losses.</title>
        <authorList>
            <person name="Steindorff A.S."/>
            <person name="Aguilar-Pontes M.V."/>
            <person name="Robinson A.J."/>
            <person name="Andreopoulos B."/>
            <person name="LaButti K."/>
            <person name="Kuo A."/>
            <person name="Mondo S."/>
            <person name="Riley R."/>
            <person name="Otillar R."/>
            <person name="Haridas S."/>
            <person name="Lipzen A."/>
            <person name="Grimwood J."/>
            <person name="Schmutz J."/>
            <person name="Clum A."/>
            <person name="Reid I.D."/>
            <person name="Moisan M.C."/>
            <person name="Butler G."/>
            <person name="Nguyen T.T.M."/>
            <person name="Dewar K."/>
            <person name="Conant G."/>
            <person name="Drula E."/>
            <person name="Henrissat B."/>
            <person name="Hansel C."/>
            <person name="Singer S."/>
            <person name="Hutchinson M.I."/>
            <person name="de Vries R.P."/>
            <person name="Natvig D.O."/>
            <person name="Powell A.J."/>
            <person name="Tsang A."/>
            <person name="Grigoriev I.V."/>
        </authorList>
    </citation>
    <scope>NUCLEOTIDE SEQUENCE [LARGE SCALE GENOMIC DNA]</scope>
    <source>
        <strain evidence="5 6">CBS 494.80</strain>
    </source>
</reference>
<dbReference type="SMART" id="SM00248">
    <property type="entry name" value="ANK"/>
    <property type="match status" value="19"/>
</dbReference>
<sequence>MDLDSQPALRLKEIAKEAGAVLESDSDSSILTPQKIPSFRVPDDERKADAILGQLKIEENAGKPQSKGLRRFSTRSTKSIYTYDELYSALSRVVSENGLAGVVEVLLGRFSAVEGNINLARRASVGMIQRFRNTDSAEQRGQLIHAATEISRVDLVQLFAPLADQSSLDQALHIAIGKRDLQSIETLLTYGANSELFEETFISASKLGDAELIGLFLRARKKVSERCITRSLLHATASGSLVSVLLLVRAGADANYESAAALKCAVEMDRLDLTVAIILSPTPPSGHEIDSALSVIFSTTTSPASQLPLIEVLLCGGPSGAATNEGLFKATLLANVDLIRLLLSYQADINYSAASAVAYAIQRNRGDLLSILLENQALMPELASDLVQHISRGSNPTDKINILSQLLNHGASGTYCNELLILVAEQNDLDTAKLLVSYGRDQNKPVCSVDYNAARCLQVAVLRNHIDMLKILVLEGKPTKFSLAAAFSSIPPTISRDDHFLIVQTLLRGGAQGPEVNEALHSAVTGNHKSPRLVELLVRFGAVLDNETLFICVANGALDILSLLISGDVNPRICAEAITVALKTHTGGIRYRMIKLLLGPAISAGIDVPRIASALIEVLQNCPDDIKLVSLFCKEGKANINFENGIAVMLATKHINPAILDTVLQDEAQMPDYVTIERGLRCATDLPLTNPNRRRKFEALLRKGRPQDAMDQALIKEVKSSSVSKDLSVIRVLLSAGADINAYGGRAVSLATSDTGIMHLLLSSHPNQKTLWAGLSSAMTLRDPARYVLCEKLLQAGAAGEEVSRSLCVAAAEGPPALPLMKLLLPHADVNFNDGEAFCLSVRQIFTEALDLLLSLQPIMPSPATKSIAFQETMKVKDREGRLKMATRLLKAGIAGPVISDGLILVANTGDSELVKVLVQAGASVEHKNGAAIHSAASSGDNGILNILVAKKPTLSAVISGVGGASAIRNQPERYFLALETLLGAGLRGEAVDAALLDEVRGGDQNFKIAELLYKGGASLEWQDGEALAIATQSGSIRTLQLLLERPAPQHVLVRSWTLTTRLPKDRRCRVMELLLQAGKVIDGHVSKALTAAARESPSDRALIKILLDAGAFDRGESMVHAATSLDLRTLTLLSSSPKASEFISSAFQEAMLTGLLWQSATGLAIVEMMLKKGACGDPVGQALYQAIERSETGSEVLAADFVEVFLRYGADVNYKRGFVLQRAARQLDNELISKLLPLANVDSKAMSMPYLFAAGNDKVNVYKALEEFSESFSGDERDQVVLFEHPDSELQPILFQALERYPRDTTILRTLLDIGYSPNQWQMCGNEDSAEPWPILCWSLDQPEKKISNAVIEMLIDEGASINFRSKTGITSLTLAIQSQRADIVLKLLNKGANVAKPDAEGITPLNLAGSLLNTDIMGYILQAGAETDDGSLHDVSRQLRCDAMRTLIKNGHEVDYPSDRHEGRSALAELCLRAMDNSPSQAKLEEAIQCLIVNDANIREVSYSGKTIFHYALDSSDPATILAVLLKMMWKFINEDAFLFTDKKYTYSLTKYVEKGLFAGPQEQNQELLQLLQNKRAKDRFWANSIDDLQPDDYCNGPPHIEAEMQLQKSRLKRQAEQKEDIQRALELKRVAVVGEVEIMHIMTEAEIGRERLKGRVERELLTETANTKMQLEMATDSHRDRMLAQKYSREETHQRQLRDIQVSTQRAIMAEESEKERARSVMQIEFLEKRTQVEHASLRERGEIESNAMRTRLAIEAGAFNEQERVLLKQHERELARIKMQKQLVTSQTTLAGTLQGAGLNQRQIGFITET</sequence>
<organism evidence="5 6">
    <name type="scientific">Oculimacula yallundae</name>
    <dbReference type="NCBI Taxonomy" id="86028"/>
    <lineage>
        <taxon>Eukaryota</taxon>
        <taxon>Fungi</taxon>
        <taxon>Dikarya</taxon>
        <taxon>Ascomycota</taxon>
        <taxon>Pezizomycotina</taxon>
        <taxon>Leotiomycetes</taxon>
        <taxon>Helotiales</taxon>
        <taxon>Ploettnerulaceae</taxon>
        <taxon>Oculimacula</taxon>
    </lineage>
</organism>
<evidence type="ECO:0000256" key="4">
    <source>
        <dbReference type="SAM" id="Coils"/>
    </source>
</evidence>
<keyword evidence="2 3" id="KW-0040">ANK repeat</keyword>